<organism evidence="2 3">
    <name type="scientific">Sphingomonas hankookensis</name>
    <dbReference type="NCBI Taxonomy" id="563996"/>
    <lineage>
        <taxon>Bacteria</taxon>
        <taxon>Pseudomonadati</taxon>
        <taxon>Pseudomonadota</taxon>
        <taxon>Alphaproteobacteria</taxon>
        <taxon>Sphingomonadales</taxon>
        <taxon>Sphingomonadaceae</taxon>
        <taxon>Sphingomonas</taxon>
    </lineage>
</organism>
<protein>
    <recommendedName>
        <fullName evidence="4">Regulator of CtrA degradation rcdA</fullName>
    </recommendedName>
</protein>
<keyword evidence="3" id="KW-1185">Reference proteome</keyword>
<feature type="region of interest" description="Disordered" evidence="1">
    <location>
        <begin position="1"/>
        <end position="20"/>
    </location>
</feature>
<evidence type="ECO:0008006" key="4">
    <source>
        <dbReference type="Google" id="ProtNLM"/>
    </source>
</evidence>
<dbReference type="Gene3D" id="1.10.8.930">
    <property type="entry name" value="Protein of unknown function DUF1465"/>
    <property type="match status" value="1"/>
</dbReference>
<evidence type="ECO:0000313" key="2">
    <source>
        <dbReference type="EMBL" id="KZE18858.1"/>
    </source>
</evidence>
<dbReference type="Proteomes" id="UP000076609">
    <property type="component" value="Unassembled WGS sequence"/>
</dbReference>
<accession>A0ABR5YI83</accession>
<evidence type="ECO:0000313" key="3">
    <source>
        <dbReference type="Proteomes" id="UP000076609"/>
    </source>
</evidence>
<dbReference type="Pfam" id="PF07323">
    <property type="entry name" value="DUF1465"/>
    <property type="match status" value="1"/>
</dbReference>
<dbReference type="InterPro" id="IPR010848">
    <property type="entry name" value="DUF1465"/>
</dbReference>
<dbReference type="InterPro" id="IPR038301">
    <property type="entry name" value="AraC-like_sf"/>
</dbReference>
<comment type="caution">
    <text evidence="2">The sequence shown here is derived from an EMBL/GenBank/DDBJ whole genome shotgun (WGS) entry which is preliminary data.</text>
</comment>
<reference evidence="3" key="1">
    <citation type="submission" date="2016-01" db="EMBL/GenBank/DDBJ databases">
        <title>Draft genome of Chromobacterium sp. F49.</title>
        <authorList>
            <person name="Hong K.W."/>
        </authorList>
    </citation>
    <scope>NUCLEOTIDE SEQUENCE [LARGE SCALE GENOMIC DNA]</scope>
    <source>
        <strain evidence="3">CN3</strain>
    </source>
</reference>
<gene>
    <name evidence="2" type="ORF">AVT10_02155</name>
</gene>
<sequence>MNRPVGSFRDGRASSGACRPAAGRGIQRIMGPAGHGADVQRRLIDSLYVEAMLLADEARSYFNDAGQAERALLDPMARVVLSCESLKITTRLMHVIAWLLTQRAIDAGEMAPDLAEDPLRALATSPVTEDEVLETMPAGTQVLIRASLDLYRRAERIERSKTSPPPASPARAMFERLAMQL</sequence>
<name>A0ABR5YI83_9SPHN</name>
<evidence type="ECO:0000256" key="1">
    <source>
        <dbReference type="SAM" id="MobiDB-lite"/>
    </source>
</evidence>
<proteinExistence type="predicted"/>
<dbReference type="EMBL" id="LQQO01000001">
    <property type="protein sequence ID" value="KZE18858.1"/>
    <property type="molecule type" value="Genomic_DNA"/>
</dbReference>